<name>A0A4Y9QV55_9MICO</name>
<evidence type="ECO:0000313" key="3">
    <source>
        <dbReference type="Proteomes" id="UP000298127"/>
    </source>
</evidence>
<dbReference type="InterPro" id="IPR036779">
    <property type="entry name" value="LysM_dom_sf"/>
</dbReference>
<proteinExistence type="predicted"/>
<dbReference type="PROSITE" id="PS51782">
    <property type="entry name" value="LYSM"/>
    <property type="match status" value="1"/>
</dbReference>
<dbReference type="SUPFAM" id="SSF54106">
    <property type="entry name" value="LysM domain"/>
    <property type="match status" value="1"/>
</dbReference>
<keyword evidence="3" id="KW-1185">Reference proteome</keyword>
<dbReference type="PANTHER" id="PTHR34700:SF4">
    <property type="entry name" value="PHAGE-LIKE ELEMENT PBSX PROTEIN XKDP"/>
    <property type="match status" value="1"/>
</dbReference>
<sequence>MGALNELEASSGLALIPIAFVAIRNLQIAADWSDVDKTRLETAMSWGPFDVSSSVGRNELTQPGLQILGWMLQRVRALPPNPPNDGPVLAAQPTGRTYTVVAGDTLSGIARRFYGDASRWKEIREVNGIADPKQIYPGQELTIP</sequence>
<comment type="caution">
    <text evidence="2">The sequence shown here is derived from an EMBL/GenBank/DDBJ whole genome shotgun (WGS) entry which is preliminary data.</text>
</comment>
<dbReference type="CDD" id="cd00118">
    <property type="entry name" value="LysM"/>
    <property type="match status" value="1"/>
</dbReference>
<dbReference type="Pfam" id="PF01476">
    <property type="entry name" value="LysM"/>
    <property type="match status" value="1"/>
</dbReference>
<dbReference type="PANTHER" id="PTHR34700">
    <property type="entry name" value="POTASSIUM BINDING PROTEIN KBP"/>
    <property type="match status" value="1"/>
</dbReference>
<reference evidence="2 3" key="1">
    <citation type="journal article" date="2018" name="J. Microbiol.">
        <title>Leifsonia flava sp. nov., a novel actinobacterium isolated from the rhizosphere of Aquilegia viridiflora.</title>
        <authorList>
            <person name="Cai Y."/>
            <person name="Tao W.Z."/>
            <person name="Ma Y.J."/>
            <person name="Cheng J."/>
            <person name="Zhang M.Y."/>
            <person name="Zhang Y.X."/>
        </authorList>
    </citation>
    <scope>NUCLEOTIDE SEQUENCE [LARGE SCALE GENOMIC DNA]</scope>
    <source>
        <strain evidence="2 3">SYP-B2174</strain>
    </source>
</reference>
<protein>
    <submittedName>
        <fullName evidence="2">LysM domain-containing protein</fullName>
    </submittedName>
</protein>
<evidence type="ECO:0000313" key="2">
    <source>
        <dbReference type="EMBL" id="TFV94895.1"/>
    </source>
</evidence>
<dbReference type="EMBL" id="SPQZ01000009">
    <property type="protein sequence ID" value="TFV94895.1"/>
    <property type="molecule type" value="Genomic_DNA"/>
</dbReference>
<accession>A0A4Y9QV55</accession>
<organism evidence="2 3">
    <name type="scientific">Orlajensenia leifsoniae</name>
    <dbReference type="NCBI Taxonomy" id="2561933"/>
    <lineage>
        <taxon>Bacteria</taxon>
        <taxon>Bacillati</taxon>
        <taxon>Actinomycetota</taxon>
        <taxon>Actinomycetes</taxon>
        <taxon>Micrococcales</taxon>
        <taxon>Microbacteriaceae</taxon>
        <taxon>Orlajensenia</taxon>
    </lineage>
</organism>
<dbReference type="InterPro" id="IPR052196">
    <property type="entry name" value="Bact_Kbp"/>
</dbReference>
<feature type="domain" description="LysM" evidence="1">
    <location>
        <begin position="96"/>
        <end position="143"/>
    </location>
</feature>
<dbReference type="Gene3D" id="3.10.350.10">
    <property type="entry name" value="LysM domain"/>
    <property type="match status" value="1"/>
</dbReference>
<dbReference type="InterPro" id="IPR018392">
    <property type="entry name" value="LysM"/>
</dbReference>
<dbReference type="AlphaFoldDB" id="A0A4Y9QV55"/>
<dbReference type="SMART" id="SM00257">
    <property type="entry name" value="LysM"/>
    <property type="match status" value="1"/>
</dbReference>
<evidence type="ECO:0000259" key="1">
    <source>
        <dbReference type="PROSITE" id="PS51782"/>
    </source>
</evidence>
<dbReference type="Proteomes" id="UP000298127">
    <property type="component" value="Unassembled WGS sequence"/>
</dbReference>
<gene>
    <name evidence="2" type="ORF">E4M00_17085</name>
</gene>